<dbReference type="RefSeq" id="WP_082075782.1">
    <property type="nucleotide sequence ID" value="NZ_BANC01000124.1"/>
</dbReference>
<organism evidence="2 3">
    <name type="scientific">Acidocella aminolytica 101 = DSM 11237</name>
    <dbReference type="NCBI Taxonomy" id="1120923"/>
    <lineage>
        <taxon>Bacteria</taxon>
        <taxon>Pseudomonadati</taxon>
        <taxon>Pseudomonadota</taxon>
        <taxon>Alphaproteobacteria</taxon>
        <taxon>Acetobacterales</taxon>
        <taxon>Acidocellaceae</taxon>
        <taxon>Acidocella</taxon>
    </lineage>
</organism>
<evidence type="ECO:0000313" key="2">
    <source>
        <dbReference type="EMBL" id="GAN81894.1"/>
    </source>
</evidence>
<proteinExistence type="predicted"/>
<keyword evidence="2" id="KW-0255">Endonuclease</keyword>
<gene>
    <name evidence="2" type="ORF">Aam_126_023</name>
</gene>
<name>A0A0D6PM69_9PROT</name>
<dbReference type="STRING" id="1120923.SAMN02746095_02450"/>
<feature type="domain" description="Hedgehog/Intein (Hint)" evidence="1">
    <location>
        <begin position="50"/>
        <end position="179"/>
    </location>
</feature>
<accession>A0A0D6PM69</accession>
<dbReference type="InterPro" id="IPR028992">
    <property type="entry name" value="Hedgehog/Intein_dom"/>
</dbReference>
<protein>
    <submittedName>
        <fullName evidence="2">Homing endonuclease</fullName>
    </submittedName>
</protein>
<comment type="caution">
    <text evidence="2">The sequence shown here is derived from an EMBL/GenBank/DDBJ whole genome shotgun (WGS) entry which is preliminary data.</text>
</comment>
<reference evidence="2 3" key="1">
    <citation type="submission" date="2012-11" db="EMBL/GenBank/DDBJ databases">
        <title>Whole genome sequence of Acidocella aminolytica 101 = DSM 11237.</title>
        <authorList>
            <person name="Azuma Y."/>
            <person name="Higashiura N."/>
            <person name="Hirakawa H."/>
            <person name="Matsushita K."/>
        </authorList>
    </citation>
    <scope>NUCLEOTIDE SEQUENCE [LARGE SCALE GENOMIC DNA]</scope>
    <source>
        <strain evidence="3">101 / DSM 11237</strain>
    </source>
</reference>
<evidence type="ECO:0000259" key="1">
    <source>
        <dbReference type="Pfam" id="PF13403"/>
    </source>
</evidence>
<keyword evidence="2" id="KW-0540">Nuclease</keyword>
<dbReference type="AlphaFoldDB" id="A0A0D6PM69"/>
<keyword evidence="3" id="KW-1185">Reference proteome</keyword>
<dbReference type="Proteomes" id="UP000032668">
    <property type="component" value="Unassembled WGS sequence"/>
</dbReference>
<dbReference type="Pfam" id="PF13403">
    <property type="entry name" value="Hint_2"/>
    <property type="match status" value="1"/>
</dbReference>
<dbReference type="OrthoDB" id="6305173at2"/>
<keyword evidence="2" id="KW-0378">Hydrolase</keyword>
<sequence length="236" mass="25418">MSYEYAGTRVPGYPLVETPDGHFGMPVGSSSLSDHIRPTSDGEFEQWLNEGALVSTPNGQRPVETLLAGDSLLTLDSQTTPLLGRDAGYIDTLMDDPLHVLPVCIPAGALAEGLPARNLMLSPAQAMLIDNVLVEARCLVDGMLITRLPPMPGGLRVHRLRTARHVLLSVESTILESCFVPPGGPYLEGWAAKEVPSHDTGLLTTLPYPRARSVRQLPRGIRTKLAARAAQIQQTS</sequence>
<evidence type="ECO:0000313" key="3">
    <source>
        <dbReference type="Proteomes" id="UP000032668"/>
    </source>
</evidence>
<dbReference type="EMBL" id="BANC01000124">
    <property type="protein sequence ID" value="GAN81894.1"/>
    <property type="molecule type" value="Genomic_DNA"/>
</dbReference>
<dbReference type="GO" id="GO:0004519">
    <property type="term" value="F:endonuclease activity"/>
    <property type="evidence" value="ECO:0007669"/>
    <property type="project" value="UniProtKB-KW"/>
</dbReference>